<dbReference type="AlphaFoldDB" id="A0A420WWT5"/>
<dbReference type="CDD" id="cd06225">
    <property type="entry name" value="HAMP"/>
    <property type="match status" value="1"/>
</dbReference>
<gene>
    <name evidence="16" type="ORF">C7446_1386</name>
</gene>
<evidence type="ECO:0000256" key="5">
    <source>
        <dbReference type="ARBA" id="ARBA00022519"/>
    </source>
</evidence>
<evidence type="ECO:0000256" key="8">
    <source>
        <dbReference type="ARBA" id="ARBA00023136"/>
    </source>
</evidence>
<dbReference type="Proteomes" id="UP000281975">
    <property type="component" value="Unassembled WGS sequence"/>
</dbReference>
<dbReference type="PROSITE" id="PS50885">
    <property type="entry name" value="HAMP"/>
    <property type="match status" value="1"/>
</dbReference>
<feature type="domain" description="HAMP" evidence="15">
    <location>
        <begin position="206"/>
        <end position="258"/>
    </location>
</feature>
<dbReference type="InterPro" id="IPR003122">
    <property type="entry name" value="Tar_rcpt_lig-bd"/>
</dbReference>
<keyword evidence="9 11" id="KW-0807">Transducer</keyword>
<feature type="region of interest" description="Disordered" evidence="12">
    <location>
        <begin position="309"/>
        <end position="331"/>
    </location>
</feature>
<sequence>MKWLENMTVRVSWTLVLLVFFALVLGVSSLGLYTLHYSSESLARLHQVNVSQQTLLDRVNTRLLALRLDIAHQTGSARVDTAGLNQQLDRIRTTFQQFTALPFASEQRAGVEALRQDFSQLVSEGLTPRISALRSDPASSEADDRLHTLGDAFMADAETFISSAERTGNTLYSRFQQHATLLQVLMIAAIIAAVVISLIVMWGVTANVIRPLKRLVGHFERMARGDLSAVNERHGNNEIGKLFSALARTRQSLADTVTTVRAGSDHINSDARTIARDNIDLSSRTEQQAASLEETAASMEQLTSTVQQNADNSRQASQLANRASDTAQRGGKVIGEVRETMQEISRGAHQMVDFIALIDSIAFQTNLLALNAAVEAARAGEQGRGFAVVAGEVRALAGRSSEAAREIRSLIDTSIERVDSGSNLADQANDTMREIVEAVQRATELMTEIAAASEEQSSGISQVNQAVSQIDQATQQNAELVQNAAQAARELEQQAEALRASVAVFQLEQTDRSPRPRTATTEARQQPREAGTRRSNTAEQPSGEPQSNPASRSPSRPQPEASSHPAATTATLPARPARAATRDEDEWETF</sequence>
<protein>
    <submittedName>
        <fullName evidence="16">Methyl-accepting chemotaxis sensory transducer with TarH sensor</fullName>
    </submittedName>
</protein>
<dbReference type="PROSITE" id="PS50111">
    <property type="entry name" value="CHEMOTAXIS_TRANSDUC_2"/>
    <property type="match status" value="1"/>
</dbReference>
<evidence type="ECO:0000256" key="11">
    <source>
        <dbReference type="PROSITE-ProRule" id="PRU00284"/>
    </source>
</evidence>
<dbReference type="SUPFAM" id="SSF58104">
    <property type="entry name" value="Methyl-accepting chemotaxis protein (MCP) signaling domain"/>
    <property type="match status" value="1"/>
</dbReference>
<keyword evidence="7 13" id="KW-1133">Transmembrane helix</keyword>
<keyword evidence="3" id="KW-0488">Methylation</keyword>
<dbReference type="GO" id="GO:0007165">
    <property type="term" value="P:signal transduction"/>
    <property type="evidence" value="ECO:0007669"/>
    <property type="project" value="UniProtKB-KW"/>
</dbReference>
<dbReference type="CDD" id="cd11386">
    <property type="entry name" value="MCP_signal"/>
    <property type="match status" value="1"/>
</dbReference>
<feature type="region of interest" description="Disordered" evidence="12">
    <location>
        <begin position="507"/>
        <end position="590"/>
    </location>
</feature>
<comment type="caution">
    <text evidence="16">The sequence shown here is derived from an EMBL/GenBank/DDBJ whole genome shotgun (WGS) entry which is preliminary data.</text>
</comment>
<accession>A0A420WWT5</accession>
<reference evidence="16 17" key="1">
    <citation type="submission" date="2018-10" db="EMBL/GenBank/DDBJ databases">
        <title>Genomic Encyclopedia of Type Strains, Phase IV (KMG-IV): sequencing the most valuable type-strain genomes for metagenomic binning, comparative biology and taxonomic classification.</title>
        <authorList>
            <person name="Goeker M."/>
        </authorList>
    </citation>
    <scope>NUCLEOTIDE SEQUENCE [LARGE SCALE GENOMIC DNA]</scope>
    <source>
        <strain evidence="16 17">DSM 23229</strain>
    </source>
</reference>
<evidence type="ECO:0000256" key="3">
    <source>
        <dbReference type="ARBA" id="ARBA00022481"/>
    </source>
</evidence>
<feature type="compositionally biased region" description="Polar residues" evidence="12">
    <location>
        <begin position="533"/>
        <end position="555"/>
    </location>
</feature>
<evidence type="ECO:0000256" key="12">
    <source>
        <dbReference type="SAM" id="MobiDB-lite"/>
    </source>
</evidence>
<evidence type="ECO:0000256" key="1">
    <source>
        <dbReference type="ARBA" id="ARBA00004429"/>
    </source>
</evidence>
<evidence type="ECO:0000256" key="6">
    <source>
        <dbReference type="ARBA" id="ARBA00022692"/>
    </source>
</evidence>
<keyword evidence="2" id="KW-1003">Cell membrane</keyword>
<dbReference type="Gene3D" id="1.10.287.950">
    <property type="entry name" value="Methyl-accepting chemotaxis protein"/>
    <property type="match status" value="1"/>
</dbReference>
<evidence type="ECO:0000256" key="7">
    <source>
        <dbReference type="ARBA" id="ARBA00022989"/>
    </source>
</evidence>
<evidence type="ECO:0000256" key="13">
    <source>
        <dbReference type="SAM" id="Phobius"/>
    </source>
</evidence>
<dbReference type="SUPFAM" id="SSF47170">
    <property type="entry name" value="Aspartate receptor, ligand-binding domain"/>
    <property type="match status" value="1"/>
</dbReference>
<evidence type="ECO:0000256" key="2">
    <source>
        <dbReference type="ARBA" id="ARBA00022475"/>
    </source>
</evidence>
<feature type="domain" description="Methyl-accepting transducer" evidence="14">
    <location>
        <begin position="263"/>
        <end position="492"/>
    </location>
</feature>
<dbReference type="GO" id="GO:0004888">
    <property type="term" value="F:transmembrane signaling receptor activity"/>
    <property type="evidence" value="ECO:0007669"/>
    <property type="project" value="InterPro"/>
</dbReference>
<feature type="compositionally biased region" description="Low complexity" evidence="12">
    <location>
        <begin position="565"/>
        <end position="579"/>
    </location>
</feature>
<dbReference type="SMART" id="SM00304">
    <property type="entry name" value="HAMP"/>
    <property type="match status" value="1"/>
</dbReference>
<dbReference type="InterPro" id="IPR004089">
    <property type="entry name" value="MCPsignal_dom"/>
</dbReference>
<evidence type="ECO:0000313" key="16">
    <source>
        <dbReference type="EMBL" id="RKR04186.1"/>
    </source>
</evidence>
<comment type="similarity">
    <text evidence="10">Belongs to the methyl-accepting chemotaxis (MCP) protein family.</text>
</comment>
<dbReference type="Pfam" id="PF02203">
    <property type="entry name" value="TarH"/>
    <property type="match status" value="1"/>
</dbReference>
<dbReference type="Pfam" id="PF00672">
    <property type="entry name" value="HAMP"/>
    <property type="match status" value="1"/>
</dbReference>
<feature type="compositionally biased region" description="Polar residues" evidence="12">
    <location>
        <begin position="309"/>
        <end position="327"/>
    </location>
</feature>
<dbReference type="InterPro" id="IPR003660">
    <property type="entry name" value="HAMP_dom"/>
</dbReference>
<keyword evidence="8 13" id="KW-0472">Membrane</keyword>
<keyword evidence="17" id="KW-1185">Reference proteome</keyword>
<keyword evidence="5" id="KW-0997">Cell inner membrane</keyword>
<dbReference type="EMBL" id="RBIN01000004">
    <property type="protein sequence ID" value="RKR04186.1"/>
    <property type="molecule type" value="Genomic_DNA"/>
</dbReference>
<dbReference type="SMART" id="SM00283">
    <property type="entry name" value="MA"/>
    <property type="match status" value="1"/>
</dbReference>
<proteinExistence type="inferred from homology"/>
<dbReference type="Pfam" id="PF00015">
    <property type="entry name" value="MCPsignal"/>
    <property type="match status" value="1"/>
</dbReference>
<dbReference type="RefSeq" id="WP_121172372.1">
    <property type="nucleotide sequence ID" value="NZ_RBIN01000004.1"/>
</dbReference>
<organism evidence="16 17">
    <name type="scientific">Kushneria sinocarnis</name>
    <dbReference type="NCBI Taxonomy" id="595502"/>
    <lineage>
        <taxon>Bacteria</taxon>
        <taxon>Pseudomonadati</taxon>
        <taxon>Pseudomonadota</taxon>
        <taxon>Gammaproteobacteria</taxon>
        <taxon>Oceanospirillales</taxon>
        <taxon>Halomonadaceae</taxon>
        <taxon>Kushneria</taxon>
    </lineage>
</organism>
<evidence type="ECO:0000313" key="17">
    <source>
        <dbReference type="Proteomes" id="UP000281975"/>
    </source>
</evidence>
<dbReference type="InterPro" id="IPR035440">
    <property type="entry name" value="4HB_MCP_dom_sf"/>
</dbReference>
<dbReference type="PANTHER" id="PTHR43531:SF14">
    <property type="entry name" value="METHYL-ACCEPTING CHEMOTAXIS PROTEIN I-RELATED"/>
    <property type="match status" value="1"/>
</dbReference>
<comment type="subcellular location">
    <subcellularLocation>
        <location evidence="1">Cell inner membrane</location>
        <topology evidence="1">Multi-pass membrane protein</topology>
    </subcellularLocation>
</comment>
<evidence type="ECO:0000259" key="14">
    <source>
        <dbReference type="PROSITE" id="PS50111"/>
    </source>
</evidence>
<dbReference type="InterPro" id="IPR051310">
    <property type="entry name" value="MCP_chemotaxis"/>
</dbReference>
<dbReference type="InterPro" id="IPR004090">
    <property type="entry name" value="Chemotax_Me-accpt_rcpt"/>
</dbReference>
<feature type="transmembrane region" description="Helical" evidence="13">
    <location>
        <begin position="12"/>
        <end position="35"/>
    </location>
</feature>
<name>A0A420WWT5_9GAMM</name>
<evidence type="ECO:0000256" key="4">
    <source>
        <dbReference type="ARBA" id="ARBA00022500"/>
    </source>
</evidence>
<dbReference type="GO" id="GO:0006935">
    <property type="term" value="P:chemotaxis"/>
    <property type="evidence" value="ECO:0007669"/>
    <property type="project" value="UniProtKB-KW"/>
</dbReference>
<dbReference type="PANTHER" id="PTHR43531">
    <property type="entry name" value="PROTEIN ICFG"/>
    <property type="match status" value="1"/>
</dbReference>
<dbReference type="PRINTS" id="PR00260">
    <property type="entry name" value="CHEMTRNSDUCR"/>
</dbReference>
<evidence type="ECO:0000256" key="10">
    <source>
        <dbReference type="ARBA" id="ARBA00029447"/>
    </source>
</evidence>
<dbReference type="FunFam" id="1.10.287.950:FF:000001">
    <property type="entry name" value="Methyl-accepting chemotaxis sensory transducer"/>
    <property type="match status" value="1"/>
</dbReference>
<dbReference type="GO" id="GO:0005886">
    <property type="term" value="C:plasma membrane"/>
    <property type="evidence" value="ECO:0007669"/>
    <property type="project" value="UniProtKB-SubCell"/>
</dbReference>
<keyword evidence="6 13" id="KW-0812">Transmembrane</keyword>
<evidence type="ECO:0000256" key="9">
    <source>
        <dbReference type="ARBA" id="ARBA00023224"/>
    </source>
</evidence>
<feature type="transmembrane region" description="Helical" evidence="13">
    <location>
        <begin position="181"/>
        <end position="204"/>
    </location>
</feature>
<evidence type="ECO:0000259" key="15">
    <source>
        <dbReference type="PROSITE" id="PS50885"/>
    </source>
</evidence>
<keyword evidence="4" id="KW-0145">Chemotaxis</keyword>
<dbReference type="OrthoDB" id="2489132at2"/>